<dbReference type="GO" id="GO:0009294">
    <property type="term" value="P:DNA-mediated transformation"/>
    <property type="evidence" value="ECO:0007669"/>
    <property type="project" value="InterPro"/>
</dbReference>
<dbReference type="PANTHER" id="PTHR43022">
    <property type="entry name" value="PROTEIN SMF"/>
    <property type="match status" value="1"/>
</dbReference>
<evidence type="ECO:0000259" key="2">
    <source>
        <dbReference type="Pfam" id="PF02481"/>
    </source>
</evidence>
<evidence type="ECO:0000313" key="5">
    <source>
        <dbReference type="Proteomes" id="UP000229612"/>
    </source>
</evidence>
<name>A0A2H0UIF8_9BACT</name>
<proteinExistence type="inferred from homology"/>
<dbReference type="InterPro" id="IPR041614">
    <property type="entry name" value="DprA_WH"/>
</dbReference>
<dbReference type="Pfam" id="PF02481">
    <property type="entry name" value="DNA_processg_A"/>
    <property type="match status" value="1"/>
</dbReference>
<protein>
    <recommendedName>
        <fullName evidence="6">DprA winged helix domain-containing protein</fullName>
    </recommendedName>
</protein>
<feature type="domain" description="DprA winged helix" evidence="3">
    <location>
        <begin position="106"/>
        <end position="155"/>
    </location>
</feature>
<dbReference type="Gene3D" id="3.40.50.450">
    <property type="match status" value="1"/>
</dbReference>
<dbReference type="AlphaFoldDB" id="A0A2H0UIF8"/>
<dbReference type="Gene3D" id="1.10.10.10">
    <property type="entry name" value="Winged helix-like DNA-binding domain superfamily/Winged helix DNA-binding domain"/>
    <property type="match status" value="1"/>
</dbReference>
<evidence type="ECO:0000256" key="1">
    <source>
        <dbReference type="ARBA" id="ARBA00006525"/>
    </source>
</evidence>
<reference evidence="5" key="1">
    <citation type="submission" date="2017-09" db="EMBL/GenBank/DDBJ databases">
        <title>Depth-based differentiation of microbial function through sediment-hosted aquifers and enrichment of novel symbionts in the deep terrestrial subsurface.</title>
        <authorList>
            <person name="Probst A.J."/>
            <person name="Ladd B."/>
            <person name="Jarett J.K."/>
            <person name="Geller-Mcgrath D.E."/>
            <person name="Sieber C.M.K."/>
            <person name="Emerson J.B."/>
            <person name="Anantharaman K."/>
            <person name="Thomas B.C."/>
            <person name="Malmstrom R."/>
            <person name="Stieglmeier M."/>
            <person name="Klingl A."/>
            <person name="Woyke T."/>
            <person name="Ryan C.M."/>
            <person name="Banfield J.F."/>
        </authorList>
    </citation>
    <scope>NUCLEOTIDE SEQUENCE [LARGE SCALE GENOMIC DNA]</scope>
</reference>
<sequence length="164" mass="18054">MMSEYEPDFRATTWSFPQRNRLVVGISHAVLVIEANEKSGSLITARLCADYNRELLVVPGNIFSDNSKGVHQFLKLGAVPVTEASDILNALNLEVQTGTLPSKQVVLTSEEAKIIDLLKEPAERDTLIRKLALPASEATIILMQMEINGLIKEDGGVYYRLGAQ</sequence>
<dbReference type="InterPro" id="IPR003488">
    <property type="entry name" value="DprA"/>
</dbReference>
<accession>A0A2H0UIF8</accession>
<dbReference type="InterPro" id="IPR057666">
    <property type="entry name" value="DrpA_SLOG"/>
</dbReference>
<dbReference type="SUPFAM" id="SSF102405">
    <property type="entry name" value="MCP/YpsA-like"/>
    <property type="match status" value="1"/>
</dbReference>
<feature type="domain" description="Smf/DprA SLOG" evidence="2">
    <location>
        <begin position="2"/>
        <end position="91"/>
    </location>
</feature>
<evidence type="ECO:0008006" key="6">
    <source>
        <dbReference type="Google" id="ProtNLM"/>
    </source>
</evidence>
<dbReference type="PANTHER" id="PTHR43022:SF1">
    <property type="entry name" value="PROTEIN SMF"/>
    <property type="match status" value="1"/>
</dbReference>
<organism evidence="4 5">
    <name type="scientific">Candidatus Kaiserbacteria bacterium CG10_big_fil_rev_8_21_14_0_10_44_10</name>
    <dbReference type="NCBI Taxonomy" id="1974606"/>
    <lineage>
        <taxon>Bacteria</taxon>
        <taxon>Candidatus Kaiseribacteriota</taxon>
    </lineage>
</organism>
<gene>
    <name evidence="4" type="ORF">COU14_00170</name>
</gene>
<comment type="similarity">
    <text evidence="1">Belongs to the DprA/Smf family.</text>
</comment>
<dbReference type="InterPro" id="IPR036388">
    <property type="entry name" value="WH-like_DNA-bd_sf"/>
</dbReference>
<evidence type="ECO:0000313" key="4">
    <source>
        <dbReference type="EMBL" id="PIR86188.1"/>
    </source>
</evidence>
<dbReference type="Proteomes" id="UP000229612">
    <property type="component" value="Unassembled WGS sequence"/>
</dbReference>
<dbReference type="Pfam" id="PF17782">
    <property type="entry name" value="WHD_DprA"/>
    <property type="match status" value="1"/>
</dbReference>
<evidence type="ECO:0000259" key="3">
    <source>
        <dbReference type="Pfam" id="PF17782"/>
    </source>
</evidence>
<comment type="caution">
    <text evidence="4">The sequence shown here is derived from an EMBL/GenBank/DDBJ whole genome shotgun (WGS) entry which is preliminary data.</text>
</comment>
<dbReference type="EMBL" id="PFBG01000003">
    <property type="protein sequence ID" value="PIR86188.1"/>
    <property type="molecule type" value="Genomic_DNA"/>
</dbReference>